<dbReference type="PANTHER" id="PTHR37079">
    <property type="entry name" value="SERINE/THREONINE-PROTEIN KINASE ATM"/>
    <property type="match status" value="1"/>
</dbReference>
<evidence type="ECO:0000256" key="1">
    <source>
        <dbReference type="ARBA" id="ARBA00004123"/>
    </source>
</evidence>
<dbReference type="InterPro" id="IPR036940">
    <property type="entry name" value="PI3/4_kinase_cat_sf"/>
</dbReference>
<accession>A0AAW1Q257</accession>
<evidence type="ECO:0000256" key="2">
    <source>
        <dbReference type="ARBA" id="ARBA00012513"/>
    </source>
</evidence>
<dbReference type="SUPFAM" id="SSF56112">
    <property type="entry name" value="Protein kinase-like (PK-like)"/>
    <property type="match status" value="1"/>
</dbReference>
<dbReference type="PROSITE" id="PS00915">
    <property type="entry name" value="PI3_4_KINASE_1"/>
    <property type="match status" value="1"/>
</dbReference>
<protein>
    <recommendedName>
        <fullName evidence="2">non-specific serine/threonine protein kinase</fullName>
        <ecNumber evidence="2">2.7.11.1</ecNumber>
    </recommendedName>
</protein>
<evidence type="ECO:0000313" key="15">
    <source>
        <dbReference type="Proteomes" id="UP001465755"/>
    </source>
</evidence>
<dbReference type="InterPro" id="IPR044107">
    <property type="entry name" value="PIKKc_ATM"/>
</dbReference>
<evidence type="ECO:0000256" key="10">
    <source>
        <dbReference type="ARBA" id="ARBA00047899"/>
    </source>
</evidence>
<dbReference type="Proteomes" id="UP001465755">
    <property type="component" value="Unassembled WGS sequence"/>
</dbReference>
<dbReference type="Pfam" id="PF25360">
    <property type="entry name" value="TPR_ATM"/>
    <property type="match status" value="1"/>
</dbReference>
<keyword evidence="4" id="KW-0808">Transferase</keyword>
<evidence type="ECO:0000313" key="14">
    <source>
        <dbReference type="EMBL" id="KAK9814933.1"/>
    </source>
</evidence>
<keyword evidence="8" id="KW-0067">ATP-binding</keyword>
<dbReference type="InterPro" id="IPR016024">
    <property type="entry name" value="ARM-type_fold"/>
</dbReference>
<keyword evidence="5" id="KW-0547">Nucleotide-binding</keyword>
<dbReference type="InterPro" id="IPR057445">
    <property type="entry name" value="ATM_TPR"/>
</dbReference>
<dbReference type="InterPro" id="IPR003151">
    <property type="entry name" value="PIK-rel_kinase_FAT"/>
</dbReference>
<evidence type="ECO:0000256" key="3">
    <source>
        <dbReference type="ARBA" id="ARBA00022527"/>
    </source>
</evidence>
<keyword evidence="9" id="KW-0539">Nucleus</keyword>
<dbReference type="GO" id="GO:0005634">
    <property type="term" value="C:nucleus"/>
    <property type="evidence" value="ECO:0007669"/>
    <property type="project" value="UniProtKB-SubCell"/>
</dbReference>
<evidence type="ECO:0000256" key="6">
    <source>
        <dbReference type="ARBA" id="ARBA00022763"/>
    </source>
</evidence>
<dbReference type="Pfam" id="PF00454">
    <property type="entry name" value="PI3_PI4_kinase"/>
    <property type="match status" value="1"/>
</dbReference>
<keyword evidence="15" id="KW-1185">Reference proteome</keyword>
<keyword evidence="7" id="KW-0418">Kinase</keyword>
<dbReference type="Pfam" id="PF02259">
    <property type="entry name" value="FAT"/>
    <property type="match status" value="1"/>
</dbReference>
<dbReference type="SMART" id="SM00146">
    <property type="entry name" value="PI3Kc"/>
    <property type="match status" value="1"/>
</dbReference>
<dbReference type="Pfam" id="PF02260">
    <property type="entry name" value="FATC"/>
    <property type="match status" value="1"/>
</dbReference>
<dbReference type="InterPro" id="IPR014009">
    <property type="entry name" value="PIK_FAT"/>
</dbReference>
<dbReference type="PROSITE" id="PS51189">
    <property type="entry name" value="FAT"/>
    <property type="match status" value="1"/>
</dbReference>
<evidence type="ECO:0000259" key="12">
    <source>
        <dbReference type="PROSITE" id="PS51189"/>
    </source>
</evidence>
<evidence type="ECO:0000259" key="13">
    <source>
        <dbReference type="PROSITE" id="PS51190"/>
    </source>
</evidence>
<dbReference type="EMBL" id="JALJOQ010000001">
    <property type="protein sequence ID" value="KAK9814933.1"/>
    <property type="molecule type" value="Genomic_DNA"/>
</dbReference>
<dbReference type="PROSITE" id="PS00916">
    <property type="entry name" value="PI3_4_KINASE_2"/>
    <property type="match status" value="1"/>
</dbReference>
<evidence type="ECO:0000256" key="5">
    <source>
        <dbReference type="ARBA" id="ARBA00022741"/>
    </source>
</evidence>
<dbReference type="Gene3D" id="3.30.1010.10">
    <property type="entry name" value="Phosphatidylinositol 3-kinase Catalytic Subunit, Chain A, domain 4"/>
    <property type="match status" value="1"/>
</dbReference>
<evidence type="ECO:0000259" key="11">
    <source>
        <dbReference type="PROSITE" id="PS50290"/>
    </source>
</evidence>
<dbReference type="Gene3D" id="1.10.1070.11">
    <property type="entry name" value="Phosphatidylinositol 3-/4-kinase, catalytic domain"/>
    <property type="match status" value="1"/>
</dbReference>
<dbReference type="PROSITE" id="PS51190">
    <property type="entry name" value="FATC"/>
    <property type="match status" value="1"/>
</dbReference>
<dbReference type="PROSITE" id="PS50290">
    <property type="entry name" value="PI3_4_KINASE_3"/>
    <property type="match status" value="1"/>
</dbReference>
<gene>
    <name evidence="14" type="ORF">WJX73_002395</name>
</gene>
<keyword evidence="3" id="KW-0723">Serine/threonine-protein kinase</keyword>
<evidence type="ECO:0000256" key="7">
    <source>
        <dbReference type="ARBA" id="ARBA00022777"/>
    </source>
</evidence>
<dbReference type="InterPro" id="IPR011009">
    <property type="entry name" value="Kinase-like_dom_sf"/>
</dbReference>
<dbReference type="EC" id="2.7.11.1" evidence="2"/>
<dbReference type="SUPFAM" id="SSF48371">
    <property type="entry name" value="ARM repeat"/>
    <property type="match status" value="1"/>
</dbReference>
<dbReference type="SMART" id="SM01343">
    <property type="entry name" value="FATC"/>
    <property type="match status" value="1"/>
</dbReference>
<feature type="domain" description="FATC" evidence="13">
    <location>
        <begin position="2191"/>
        <end position="2223"/>
    </location>
</feature>
<sequence>MRGDASGPPQEGLNLQAAVAEMLAGFPALLASHCKQLGGAFSPVIMQHWEALLELLQSDSSMALHLRQSCGLQGIVHALLVVFDEAVTALTGPSRPASASAALSGSEQAMLDDDLDLMPQAAPRQSASLPAAAAFRPGLDRQLIAAGALEAWQSACEALGSGKAGSMLRPRKYNNASLAFVLGRFTMLAKGLKQGSLAQEDRGAAGNLLLELWHEIVDKFGEGREVVDESWRVRRQLTLAVSELLHASISIQPTDVETCSQWLQDVITDDSFRVRALAIEVIAGMSDVWPEDEFTKLSVSAALVAPGIPQGTPLEKYESYIMMFGGLAIGKPHVERDAVYLLACHAAGYSDHFRLVQCTVELLSASNGYPCVMDYFEFHKLPFLCDWATNACSLQDLLAVQDVLMPSPSQNGKPSKHHILYSCRHELVAFYLIRQKASAIQELAQLLGGESLPELLKQSFATVAAAAFPYHDTQVPEDKQIAQDLFSSGPLIDNLGSDEIEQLINDKQTLVSILGKMVLLCDRGANPSKPFFTSLVVRSAMESFTSSANAATRHESLWTSVNEYGIVRLLVMVHFRLLSAHCGSHRLMAFAPFEFLVKLLEGRVLHPAIFQYTTQILLNLLQYRDMQVSGCALLSAILSRAFGAGAAVLAELLPFLQPILTSVINSFEVSASAAPQQQSRTSGPQLSEEAGLKALADIIDQLTLQAPEEMEDQLFNVEPPPPHALVQESRDKLLLVRSTLTALERLRQLVGSASTMPAALRQRSIASLAAMVGTDWGRLLSQSEKSGVTADGVSEGCSSAEVHLAAWRLASIASQLGDDAMSVFAGALLAEVGPVSASSITVAAKGHPLGQPIAAQRSRAGARRKADDSTLAMLSAVLPKLAIYLISEDAGLITATQTCLQRLLLLPDAVQALEQLDKPTRDCLAVFKQGERAMQSEDRQRTPSAKDWQDLEREAIWKPEDMHYGKWICQLAVALLRCAGSRTLHELKRVAAWKPDLAEMLLPWAFLALAGGGISASTFDAITAHVEKHIFKGGHPKVLRAVRLLLTVLEFLRSKHLDGFMNCKAQDKTNYSSFFHWERVYWLDLEYHIAAAAALKCGQPLTALLYMEHGSRSYDPRSADFPQLLDEGPLPEEHQMLLDIYSQTTEPDGIYAIAYSHRLASQMHLFCHEGAWSKALLASDLMARAHLGTAGGPGIDTVASQGITRALQHLGCMHTARAYSSHSAGAHDAQCETAWRMGQWPSLPETRSVQSQEGPGFHAAVCGFLQALEKGDREICSSLLQVNRAGIVQRTAAASSESTASINQALVQLQMLAMLQEAWEVRWKGRLSLIPGTDADSQAQEQHATASPGIDAIAERWSSQSESFGRGERFEMQEPLLRLQHVIMWSLNNVSGAAQALQQTARAARKAGQLMQSMAAIHELHAMLHRLDADAALRQGQQAAAWQSLQAPDAKWRLEEAKLLWTQGQTNMALRLLDAMIEHVTPGCCPEEYEAQPDSRAGLMTLQGKWMAHTRSKSPEHIMRTHQEAMDLLMPEDLVDPVQGPVPCRTAYRFARYADGLYGSIKTQRASPEHQIARAIVKAKQEKLAENQQRQEELRANKRPGAAAAAAANQQWQWLQRQNNDLRGTIAIDSEEQRRLDSDSEKYLQIAVNNYRRCLMFDGLYDLPVVFRLCQLWFDDSRHASILQDLSLIFQDAPSHKFLCLVYQMASRLTAEHTGKEHQIVLRKLLERLAKDHPYHTLCQLLALAHGDVNKVGKRSSGSMNADPDKVAAAQAVLQQVAQHPNRTELVTQMTTLVDFYIELAVVPPPADTNKMAMPFPAALRRRLPTLPLVPVISSDVPIDPAAQYDNITHFAGFGETIRFAGGINRPKIVKCRDSAGREHRQLVKSGTDDLRQDAVMQQIFSIANIFLQASAPTCKRNLTINNYKVVPFSPFAGLLQWVEDTTPIMEWLVGAPGRSEGAHQRYAQPGDWQHVQCQNHMREQPASELLQRFKQACSHFHPCLRQFFLEEWRTPAEWFEHRLAYIRSTAANSMVGYIMGLGDRHLNNILINRRTAEVVHIDLGIAFEQGRLLNTPELVPFRLTREIVDGFGSTGTNGVMERCCVETLSVLRSHTEDLLTIIQVFIHDPLWKMVPSATTLNQKQQQGLAGEDAAGAEVAGEADRSHVPLKNVDAERVLLRCRLKLEGREGGQGEARGLEGQVQQLFNDAQDPNLLCKMFAGWAPWL</sequence>
<dbReference type="InterPro" id="IPR038980">
    <property type="entry name" value="ATM_plant"/>
</dbReference>
<feature type="domain" description="PI3K/PI4K catalytic" evidence="11">
    <location>
        <begin position="1854"/>
        <end position="2168"/>
    </location>
</feature>
<organism evidence="14 15">
    <name type="scientific">Symbiochloris irregularis</name>
    <dbReference type="NCBI Taxonomy" id="706552"/>
    <lineage>
        <taxon>Eukaryota</taxon>
        <taxon>Viridiplantae</taxon>
        <taxon>Chlorophyta</taxon>
        <taxon>core chlorophytes</taxon>
        <taxon>Trebouxiophyceae</taxon>
        <taxon>Trebouxiales</taxon>
        <taxon>Trebouxiaceae</taxon>
        <taxon>Symbiochloris</taxon>
    </lineage>
</organism>
<dbReference type="InterPro" id="IPR003152">
    <property type="entry name" value="FATC_dom"/>
</dbReference>
<dbReference type="PANTHER" id="PTHR37079:SF4">
    <property type="entry name" value="SERINE_THREONINE-PROTEIN KINASE ATM"/>
    <property type="match status" value="1"/>
</dbReference>
<reference evidence="14 15" key="1">
    <citation type="journal article" date="2024" name="Nat. Commun.">
        <title>Phylogenomics reveals the evolutionary origins of lichenization in chlorophyte algae.</title>
        <authorList>
            <person name="Puginier C."/>
            <person name="Libourel C."/>
            <person name="Otte J."/>
            <person name="Skaloud P."/>
            <person name="Haon M."/>
            <person name="Grisel S."/>
            <person name="Petersen M."/>
            <person name="Berrin J.G."/>
            <person name="Delaux P.M."/>
            <person name="Dal Grande F."/>
            <person name="Keller J."/>
        </authorList>
    </citation>
    <scope>NUCLEOTIDE SEQUENCE [LARGE SCALE GENOMIC DNA]</scope>
    <source>
        <strain evidence="14 15">SAG 2036</strain>
    </source>
</reference>
<dbReference type="GO" id="GO:0005524">
    <property type="term" value="F:ATP binding"/>
    <property type="evidence" value="ECO:0007669"/>
    <property type="project" value="UniProtKB-KW"/>
</dbReference>
<proteinExistence type="predicted"/>
<evidence type="ECO:0000256" key="4">
    <source>
        <dbReference type="ARBA" id="ARBA00022679"/>
    </source>
</evidence>
<dbReference type="GO" id="GO:0004674">
    <property type="term" value="F:protein serine/threonine kinase activity"/>
    <property type="evidence" value="ECO:0007669"/>
    <property type="project" value="UniProtKB-KW"/>
</dbReference>
<comment type="caution">
    <text evidence="14">The sequence shown here is derived from an EMBL/GenBank/DDBJ whole genome shotgun (WGS) entry which is preliminary data.</text>
</comment>
<dbReference type="GO" id="GO:0006281">
    <property type="term" value="P:DNA repair"/>
    <property type="evidence" value="ECO:0007669"/>
    <property type="project" value="InterPro"/>
</dbReference>
<name>A0AAW1Q257_9CHLO</name>
<comment type="catalytic activity">
    <reaction evidence="10">
        <text>L-threonyl-[protein] + ATP = O-phospho-L-threonyl-[protein] + ADP + H(+)</text>
        <dbReference type="Rhea" id="RHEA:46608"/>
        <dbReference type="Rhea" id="RHEA-COMP:11060"/>
        <dbReference type="Rhea" id="RHEA-COMP:11605"/>
        <dbReference type="ChEBI" id="CHEBI:15378"/>
        <dbReference type="ChEBI" id="CHEBI:30013"/>
        <dbReference type="ChEBI" id="CHEBI:30616"/>
        <dbReference type="ChEBI" id="CHEBI:61977"/>
        <dbReference type="ChEBI" id="CHEBI:456216"/>
        <dbReference type="EC" id="2.7.11.1"/>
    </reaction>
</comment>
<dbReference type="InterPro" id="IPR000403">
    <property type="entry name" value="PI3/4_kinase_cat_dom"/>
</dbReference>
<evidence type="ECO:0000256" key="8">
    <source>
        <dbReference type="ARBA" id="ARBA00022840"/>
    </source>
</evidence>
<dbReference type="InterPro" id="IPR018936">
    <property type="entry name" value="PI3/4_kinase_CS"/>
</dbReference>
<evidence type="ECO:0000256" key="9">
    <source>
        <dbReference type="ARBA" id="ARBA00023242"/>
    </source>
</evidence>
<feature type="domain" description="FAT" evidence="12">
    <location>
        <begin position="1089"/>
        <end position="1747"/>
    </location>
</feature>
<dbReference type="CDD" id="cd05171">
    <property type="entry name" value="PIKKc_ATM"/>
    <property type="match status" value="1"/>
</dbReference>
<keyword evidence="6" id="KW-0227">DNA damage</keyword>
<comment type="subcellular location">
    <subcellularLocation>
        <location evidence="1">Nucleus</location>
    </subcellularLocation>
</comment>